<protein>
    <recommendedName>
        <fullName evidence="1">PilZ domain-containing protein</fullName>
    </recommendedName>
</protein>
<feature type="domain" description="PilZ" evidence="1">
    <location>
        <begin position="2"/>
        <end position="83"/>
    </location>
</feature>
<evidence type="ECO:0000259" key="1">
    <source>
        <dbReference type="Pfam" id="PF07238"/>
    </source>
</evidence>
<dbReference type="Pfam" id="PF07238">
    <property type="entry name" value="PilZ"/>
    <property type="match status" value="1"/>
</dbReference>
<dbReference type="EMBL" id="BMIO01000013">
    <property type="protein sequence ID" value="GGD53154.1"/>
    <property type="molecule type" value="Genomic_DNA"/>
</dbReference>
<dbReference type="SUPFAM" id="SSF141371">
    <property type="entry name" value="PilZ domain-like"/>
    <property type="match status" value="1"/>
</dbReference>
<name>A0A917DMZ2_9SPHN</name>
<keyword evidence="3" id="KW-1185">Reference proteome</keyword>
<dbReference type="AlphaFoldDB" id="A0A917DMZ2"/>
<dbReference type="Gene3D" id="2.40.10.220">
    <property type="entry name" value="predicted glycosyltransferase like domains"/>
    <property type="match status" value="1"/>
</dbReference>
<gene>
    <name evidence="2" type="ORF">GCM10010989_29220</name>
</gene>
<reference evidence="2 3" key="1">
    <citation type="journal article" date="2014" name="Int. J. Syst. Evol. Microbiol.">
        <title>Complete genome sequence of Corynebacterium casei LMG S-19264T (=DSM 44701T), isolated from a smear-ripened cheese.</title>
        <authorList>
            <consortium name="US DOE Joint Genome Institute (JGI-PGF)"/>
            <person name="Walter F."/>
            <person name="Albersmeier A."/>
            <person name="Kalinowski J."/>
            <person name="Ruckert C."/>
        </authorList>
    </citation>
    <scope>NUCLEOTIDE SEQUENCE [LARGE SCALE GENOMIC DNA]</scope>
    <source>
        <strain evidence="2 3">CGMCC 1.15358</strain>
    </source>
</reference>
<sequence length="121" mass="13733">MQRRESERLDSDRSVDCRMDGQHFRAVLYNVSLTGCMIEMDYNHVSQGDRLYLKADGNIRMGGLVVWQNGKNAGVRFDDPLHEAVVRFLGYDPVKGAMMLPTDRFGRPLPKLPKFSDLAGN</sequence>
<dbReference type="GO" id="GO:0035438">
    <property type="term" value="F:cyclic-di-GMP binding"/>
    <property type="evidence" value="ECO:0007669"/>
    <property type="project" value="InterPro"/>
</dbReference>
<evidence type="ECO:0000313" key="3">
    <source>
        <dbReference type="Proteomes" id="UP000598997"/>
    </source>
</evidence>
<dbReference type="RefSeq" id="WP_082924153.1">
    <property type="nucleotide sequence ID" value="NZ_BMIO01000013.1"/>
</dbReference>
<accession>A0A917DMZ2</accession>
<comment type="caution">
    <text evidence="2">The sequence shown here is derived from an EMBL/GenBank/DDBJ whole genome shotgun (WGS) entry which is preliminary data.</text>
</comment>
<organism evidence="2 3">
    <name type="scientific">Croceicoccus pelagius</name>
    <dbReference type="NCBI Taxonomy" id="1703341"/>
    <lineage>
        <taxon>Bacteria</taxon>
        <taxon>Pseudomonadati</taxon>
        <taxon>Pseudomonadota</taxon>
        <taxon>Alphaproteobacteria</taxon>
        <taxon>Sphingomonadales</taxon>
        <taxon>Erythrobacteraceae</taxon>
        <taxon>Croceicoccus</taxon>
    </lineage>
</organism>
<dbReference type="Proteomes" id="UP000598997">
    <property type="component" value="Unassembled WGS sequence"/>
</dbReference>
<dbReference type="OrthoDB" id="7508603at2"/>
<dbReference type="InterPro" id="IPR009875">
    <property type="entry name" value="PilZ_domain"/>
</dbReference>
<evidence type="ECO:0000313" key="2">
    <source>
        <dbReference type="EMBL" id="GGD53154.1"/>
    </source>
</evidence>
<proteinExistence type="predicted"/>